<feature type="region of interest" description="Disordered" evidence="1">
    <location>
        <begin position="70"/>
        <end position="158"/>
    </location>
</feature>
<accession>A0A4S4KN38</accession>
<feature type="compositionally biased region" description="Low complexity" evidence="1">
    <location>
        <begin position="16"/>
        <end position="33"/>
    </location>
</feature>
<protein>
    <submittedName>
        <fullName evidence="2">Uncharacterized protein</fullName>
    </submittedName>
</protein>
<evidence type="ECO:0000313" key="3">
    <source>
        <dbReference type="Proteomes" id="UP000308199"/>
    </source>
</evidence>
<gene>
    <name evidence="2" type="ORF">EW145_g7161</name>
</gene>
<evidence type="ECO:0000256" key="1">
    <source>
        <dbReference type="SAM" id="MobiDB-lite"/>
    </source>
</evidence>
<feature type="region of interest" description="Disordered" evidence="1">
    <location>
        <begin position="1"/>
        <end position="47"/>
    </location>
</feature>
<dbReference type="EMBL" id="SGPK01000660">
    <property type="protein sequence ID" value="THG99955.1"/>
    <property type="molecule type" value="Genomic_DNA"/>
</dbReference>
<dbReference type="AlphaFoldDB" id="A0A4S4KN38"/>
<sequence length="158" mass="16918">MGPYGYRYPVHPPHAPSSSSSSSPSSDLSSPAALYGPSGGRVGGSSRRLEWMEPWNAATSGASARRAAVVDSAGGWDRVSDPLPMPGIGPGEQERVDHQQQQRVYPTSLPDPSHALPSQPHYYADMNPSPSRTHIGHEKQTQAVGSGYWRTSDLRNGV</sequence>
<proteinExistence type="predicted"/>
<evidence type="ECO:0000313" key="2">
    <source>
        <dbReference type="EMBL" id="THG99955.1"/>
    </source>
</evidence>
<keyword evidence="3" id="KW-1185">Reference proteome</keyword>
<reference evidence="2 3" key="1">
    <citation type="submission" date="2019-02" db="EMBL/GenBank/DDBJ databases">
        <title>Genome sequencing of the rare red list fungi Phellinidium pouzarii.</title>
        <authorList>
            <person name="Buettner E."/>
            <person name="Kellner H."/>
        </authorList>
    </citation>
    <scope>NUCLEOTIDE SEQUENCE [LARGE SCALE GENOMIC DNA]</scope>
    <source>
        <strain evidence="2 3">DSM 108285</strain>
    </source>
</reference>
<comment type="caution">
    <text evidence="2">The sequence shown here is derived from an EMBL/GenBank/DDBJ whole genome shotgun (WGS) entry which is preliminary data.</text>
</comment>
<organism evidence="2 3">
    <name type="scientific">Phellinidium pouzarii</name>
    <dbReference type="NCBI Taxonomy" id="167371"/>
    <lineage>
        <taxon>Eukaryota</taxon>
        <taxon>Fungi</taxon>
        <taxon>Dikarya</taxon>
        <taxon>Basidiomycota</taxon>
        <taxon>Agaricomycotina</taxon>
        <taxon>Agaricomycetes</taxon>
        <taxon>Hymenochaetales</taxon>
        <taxon>Hymenochaetaceae</taxon>
        <taxon>Phellinidium</taxon>
    </lineage>
</organism>
<name>A0A4S4KN38_9AGAM</name>
<dbReference type="Proteomes" id="UP000308199">
    <property type="component" value="Unassembled WGS sequence"/>
</dbReference>